<comment type="caution">
    <text evidence="2">The sequence shown here is derived from an EMBL/GenBank/DDBJ whole genome shotgun (WGS) entry which is preliminary data.</text>
</comment>
<dbReference type="EMBL" id="NKYE01000063">
    <property type="protein sequence ID" value="OZM69855.1"/>
    <property type="molecule type" value="Genomic_DNA"/>
</dbReference>
<dbReference type="Proteomes" id="UP000242444">
    <property type="component" value="Unassembled WGS sequence"/>
</dbReference>
<dbReference type="InterPro" id="IPR003718">
    <property type="entry name" value="OsmC/Ohr_fam"/>
</dbReference>
<evidence type="ECO:0000256" key="1">
    <source>
        <dbReference type="ARBA" id="ARBA00007378"/>
    </source>
</evidence>
<accession>A0A263CXN2</accession>
<dbReference type="AlphaFoldDB" id="A0A263CXN2"/>
<dbReference type="Gene3D" id="2.20.25.10">
    <property type="match status" value="1"/>
</dbReference>
<evidence type="ECO:0000313" key="2">
    <source>
        <dbReference type="EMBL" id="OZM69855.1"/>
    </source>
</evidence>
<dbReference type="PANTHER" id="PTHR33797">
    <property type="entry name" value="ORGANIC HYDROPEROXIDE RESISTANCE PROTEIN-LIKE"/>
    <property type="match status" value="1"/>
</dbReference>
<dbReference type="InterPro" id="IPR019953">
    <property type="entry name" value="OHR"/>
</dbReference>
<dbReference type="OrthoDB" id="9797508at2"/>
<dbReference type="GO" id="GO:0006979">
    <property type="term" value="P:response to oxidative stress"/>
    <property type="evidence" value="ECO:0007669"/>
    <property type="project" value="InterPro"/>
</dbReference>
<organism evidence="2 3">
    <name type="scientific">Amycolatopsis antarctica</name>
    <dbReference type="NCBI Taxonomy" id="1854586"/>
    <lineage>
        <taxon>Bacteria</taxon>
        <taxon>Bacillati</taxon>
        <taxon>Actinomycetota</taxon>
        <taxon>Actinomycetes</taxon>
        <taxon>Pseudonocardiales</taxon>
        <taxon>Pseudonocardiaceae</taxon>
        <taxon>Amycolatopsis</taxon>
    </lineage>
</organism>
<dbReference type="InterPro" id="IPR036102">
    <property type="entry name" value="OsmC/Ohrsf"/>
</dbReference>
<dbReference type="NCBIfam" id="TIGR03561">
    <property type="entry name" value="organ_hyd_perox"/>
    <property type="match status" value="1"/>
</dbReference>
<dbReference type="Pfam" id="PF02566">
    <property type="entry name" value="OsmC"/>
    <property type="match status" value="1"/>
</dbReference>
<gene>
    <name evidence="2" type="ORF">CFN78_28410</name>
</gene>
<comment type="similarity">
    <text evidence="1">Belongs to the OsmC/Ohr family.</text>
</comment>
<dbReference type="InterPro" id="IPR015946">
    <property type="entry name" value="KH_dom-like_a/b"/>
</dbReference>
<dbReference type="InParanoid" id="A0A263CXN2"/>
<evidence type="ECO:0000313" key="3">
    <source>
        <dbReference type="Proteomes" id="UP000242444"/>
    </source>
</evidence>
<dbReference type="PANTHER" id="PTHR33797:SF2">
    <property type="entry name" value="ORGANIC HYDROPEROXIDE RESISTANCE PROTEIN-LIKE"/>
    <property type="match status" value="1"/>
</dbReference>
<proteinExistence type="inferred from homology"/>
<dbReference type="SUPFAM" id="SSF82784">
    <property type="entry name" value="OsmC-like"/>
    <property type="match status" value="1"/>
</dbReference>
<name>A0A263CXN2_9PSEU</name>
<keyword evidence="3" id="KW-1185">Reference proteome</keyword>
<sequence>MTTTEGNAPSKIVYTATATASGGGRREGRSVTSDGQLDVVLQAPAELGGPGGGTNPEQLFAVGYGACFTGALHAVAKKEGEDVTGATVDVAIGFGPEGDSFGITADLTVKVPGKDVATVQRLADLTHDFCPYSKAIKGNVPTTVTAVEA</sequence>
<protein>
    <submittedName>
        <fullName evidence="2">Ohr subfamily peroxiredoxin</fullName>
    </submittedName>
</protein>
<dbReference type="Gene3D" id="3.30.300.20">
    <property type="match status" value="1"/>
</dbReference>
<reference evidence="2 3" key="1">
    <citation type="submission" date="2017-07" db="EMBL/GenBank/DDBJ databases">
        <title>Amycolatopsis antarcticus sp. nov., isolated from the surface of an Antarcticus brown macroalga.</title>
        <authorList>
            <person name="Wang J."/>
            <person name="Leiva S."/>
            <person name="Huang J."/>
            <person name="Huang Y."/>
        </authorList>
    </citation>
    <scope>NUCLEOTIDE SEQUENCE [LARGE SCALE GENOMIC DNA]</scope>
    <source>
        <strain evidence="2 3">AU-G6</strain>
    </source>
</reference>